<feature type="transmembrane region" description="Helical" evidence="7">
    <location>
        <begin position="209"/>
        <end position="233"/>
    </location>
</feature>
<organism evidence="8 9">
    <name type="scientific">Candidozyma pseudohaemuli</name>
    <dbReference type="NCBI Taxonomy" id="418784"/>
    <lineage>
        <taxon>Eukaryota</taxon>
        <taxon>Fungi</taxon>
        <taxon>Dikarya</taxon>
        <taxon>Ascomycota</taxon>
        <taxon>Saccharomycotina</taxon>
        <taxon>Pichiomycetes</taxon>
        <taxon>Metschnikowiaceae</taxon>
        <taxon>Candidozyma</taxon>
    </lineage>
</organism>
<dbReference type="SUPFAM" id="SSF103473">
    <property type="entry name" value="MFS general substrate transporter"/>
    <property type="match status" value="1"/>
</dbReference>
<proteinExistence type="inferred from homology"/>
<dbReference type="VEuPathDB" id="FungiDB:C7M61_004017"/>
<gene>
    <name evidence="8" type="ORF">C7M61_004017</name>
</gene>
<feature type="transmembrane region" description="Helical" evidence="7">
    <location>
        <begin position="283"/>
        <end position="305"/>
    </location>
</feature>
<feature type="transmembrane region" description="Helical" evidence="7">
    <location>
        <begin position="325"/>
        <end position="345"/>
    </location>
</feature>
<dbReference type="RefSeq" id="XP_024712649.1">
    <property type="nucleotide sequence ID" value="XM_024859347.1"/>
</dbReference>
<evidence type="ECO:0000256" key="7">
    <source>
        <dbReference type="SAM" id="Phobius"/>
    </source>
</evidence>
<feature type="transmembrane region" description="Helical" evidence="7">
    <location>
        <begin position="151"/>
        <end position="169"/>
    </location>
</feature>
<dbReference type="GO" id="GO:0005886">
    <property type="term" value="C:plasma membrane"/>
    <property type="evidence" value="ECO:0007669"/>
    <property type="project" value="TreeGrafter"/>
</dbReference>
<feature type="region of interest" description="Disordered" evidence="6">
    <location>
        <begin position="1"/>
        <end position="44"/>
    </location>
</feature>
<evidence type="ECO:0000256" key="6">
    <source>
        <dbReference type="SAM" id="MobiDB-lite"/>
    </source>
</evidence>
<keyword evidence="9" id="KW-1185">Reference proteome</keyword>
<dbReference type="AlphaFoldDB" id="A0A2P7YKR4"/>
<feature type="transmembrane region" description="Helical" evidence="7">
    <location>
        <begin position="357"/>
        <end position="375"/>
    </location>
</feature>
<feature type="transmembrane region" description="Helical" evidence="7">
    <location>
        <begin position="490"/>
        <end position="509"/>
    </location>
</feature>
<name>A0A2P7YKR4_9ASCO</name>
<evidence type="ECO:0000256" key="3">
    <source>
        <dbReference type="ARBA" id="ARBA00022692"/>
    </source>
</evidence>
<keyword evidence="4 7" id="KW-1133">Transmembrane helix</keyword>
<dbReference type="GO" id="GO:0022857">
    <property type="term" value="F:transmembrane transporter activity"/>
    <property type="evidence" value="ECO:0007669"/>
    <property type="project" value="InterPro"/>
</dbReference>
<comment type="subcellular location">
    <subcellularLocation>
        <location evidence="1">Membrane</location>
        <topology evidence="1">Multi-pass membrane protein</topology>
    </subcellularLocation>
</comment>
<keyword evidence="3 7" id="KW-0812">Transmembrane</keyword>
<protein>
    <recommendedName>
        <fullName evidence="10">Major facilitator superfamily (MFS) profile domain-containing protein</fullName>
    </recommendedName>
</protein>
<accession>A0A2P7YKR4</accession>
<keyword evidence="5 7" id="KW-0472">Membrane</keyword>
<dbReference type="PANTHER" id="PTHR23501">
    <property type="entry name" value="MAJOR FACILITATOR SUPERFAMILY"/>
    <property type="match status" value="1"/>
</dbReference>
<dbReference type="EMBL" id="PYFQ01000011">
    <property type="protein sequence ID" value="PSK36544.1"/>
    <property type="molecule type" value="Genomic_DNA"/>
</dbReference>
<sequence>MSEKIERSSSEDIKDATVNGDIEEQTEKVDLHPENDAEVSDASSNDIRIVTSSTSMEYEKSRGVRRIENVRTMMLTAKNGKSIMVIFCTCLLIIAWVYSLDASTTASYAVPATSSFNRHSMISSVNVASAIIGSVVQPFQAKFADITSRPLCFALSLAFYTVGVIIAAASSTIGAYVVGSVCTAVGSNGVSFVRDIIVADLTDLKWRGLVNALMTSPYIITVWFSGLIVDAILKRNWRWGYGMFAIIMPVIVLPVIYVLYHFERKAQKLVPQVQKLKKSFMQIVWDSALQIDAFGLVIMGFGWALLLLPFSLQPYAENGWKNPSLIAMFVVGPVLLIAFTAYEIFWAPYPLMPRRILYNKTFITAVLINFIYLLADGVRAQYLSSIVLVGKNWSYQNWTYFNNTLTVSLCFFGVVAGVTYRITRRYKWLNSLGIFLRMVSYCIPLTKQGTMANTGQFVMSQIIMGIGSAYNTIGTVISSQASVPHQDMSLVMALLLLWSTVGSAIGYTISGQIWTNKMYNYLREFMPLSVTDDEVYEYYTDLSSLQALEWDDPVRQGAVKALATICPYFFVAPIVLELINLFLSFMQTDYYLGDTHNAIEDQDGKDPTDPTKEKQEIPTTWKGKILYLLS</sequence>
<feature type="transmembrane region" description="Helical" evidence="7">
    <location>
        <begin position="561"/>
        <end position="583"/>
    </location>
</feature>
<dbReference type="Proteomes" id="UP000241107">
    <property type="component" value="Unassembled WGS sequence"/>
</dbReference>
<dbReference type="InterPro" id="IPR011701">
    <property type="entry name" value="MFS"/>
</dbReference>
<feature type="transmembrane region" description="Helical" evidence="7">
    <location>
        <begin position="83"/>
        <end position="100"/>
    </location>
</feature>
<evidence type="ECO:0000256" key="4">
    <source>
        <dbReference type="ARBA" id="ARBA00022989"/>
    </source>
</evidence>
<evidence type="ECO:0000256" key="2">
    <source>
        <dbReference type="ARBA" id="ARBA00008335"/>
    </source>
</evidence>
<comment type="similarity">
    <text evidence="2">Belongs to the major facilitator superfamily.</text>
</comment>
<dbReference type="PANTHER" id="PTHR23501:SF58">
    <property type="entry name" value="LOW AFFINITY HEME TRANSPORTER STR3"/>
    <property type="match status" value="1"/>
</dbReference>
<feature type="compositionally biased region" description="Basic and acidic residues" evidence="6">
    <location>
        <begin position="1"/>
        <end position="15"/>
    </location>
</feature>
<dbReference type="Pfam" id="PF07690">
    <property type="entry name" value="MFS_1"/>
    <property type="match status" value="1"/>
</dbReference>
<feature type="compositionally biased region" description="Basic and acidic residues" evidence="6">
    <location>
        <begin position="25"/>
        <end position="35"/>
    </location>
</feature>
<feature type="transmembrane region" description="Helical" evidence="7">
    <location>
        <begin position="395"/>
        <end position="416"/>
    </location>
</feature>
<dbReference type="GeneID" id="36567405"/>
<evidence type="ECO:0000313" key="8">
    <source>
        <dbReference type="EMBL" id="PSK36544.1"/>
    </source>
</evidence>
<dbReference type="Gene3D" id="1.20.1250.20">
    <property type="entry name" value="MFS general substrate transporter like domains"/>
    <property type="match status" value="2"/>
</dbReference>
<feature type="transmembrane region" description="Helical" evidence="7">
    <location>
        <begin position="175"/>
        <end position="197"/>
    </location>
</feature>
<evidence type="ECO:0008006" key="10">
    <source>
        <dbReference type="Google" id="ProtNLM"/>
    </source>
</evidence>
<reference evidence="8 9" key="1">
    <citation type="submission" date="2018-03" db="EMBL/GenBank/DDBJ databases">
        <title>Candida pseudohaemulonii genome assembly and annotation.</title>
        <authorList>
            <person name="Munoz J.F."/>
            <person name="Gade L.G."/>
            <person name="Chow N.A."/>
            <person name="Litvintseva A.P."/>
            <person name="Loparev V.N."/>
            <person name="Cuomo C.A."/>
        </authorList>
    </citation>
    <scope>NUCLEOTIDE SEQUENCE [LARGE SCALE GENOMIC DNA]</scope>
    <source>
        <strain evidence="8 9">B12108</strain>
    </source>
</reference>
<feature type="transmembrane region" description="Helical" evidence="7">
    <location>
        <begin position="239"/>
        <end position="262"/>
    </location>
</feature>
<dbReference type="InterPro" id="IPR036259">
    <property type="entry name" value="MFS_trans_sf"/>
</dbReference>
<dbReference type="STRING" id="418784.A0A2P7YKR4"/>
<dbReference type="OrthoDB" id="4078873at2759"/>
<feature type="transmembrane region" description="Helical" evidence="7">
    <location>
        <begin position="120"/>
        <end position="139"/>
    </location>
</feature>
<evidence type="ECO:0000256" key="1">
    <source>
        <dbReference type="ARBA" id="ARBA00004141"/>
    </source>
</evidence>
<feature type="transmembrane region" description="Helical" evidence="7">
    <location>
        <begin position="458"/>
        <end position="478"/>
    </location>
</feature>
<evidence type="ECO:0000256" key="5">
    <source>
        <dbReference type="ARBA" id="ARBA00023136"/>
    </source>
</evidence>
<comment type="caution">
    <text evidence="8">The sequence shown here is derived from an EMBL/GenBank/DDBJ whole genome shotgun (WGS) entry which is preliminary data.</text>
</comment>
<evidence type="ECO:0000313" key="9">
    <source>
        <dbReference type="Proteomes" id="UP000241107"/>
    </source>
</evidence>